<evidence type="ECO:0000313" key="3">
    <source>
        <dbReference type="EMBL" id="MDP9799157.1"/>
    </source>
</evidence>
<sequence length="75" mass="8384">MGREEMRAADGDREAVAERLRAALNEGRLDLAEFDERLGRAYAAKTYGDLDGLLSDLPGWPPRSSNDSRCRSTER</sequence>
<feature type="region of interest" description="Disordered" evidence="1">
    <location>
        <begin position="52"/>
        <end position="75"/>
    </location>
</feature>
<organism evidence="3 4">
    <name type="scientific">Catenuloplanes nepalensis</name>
    <dbReference type="NCBI Taxonomy" id="587533"/>
    <lineage>
        <taxon>Bacteria</taxon>
        <taxon>Bacillati</taxon>
        <taxon>Actinomycetota</taxon>
        <taxon>Actinomycetes</taxon>
        <taxon>Micromonosporales</taxon>
        <taxon>Micromonosporaceae</taxon>
        <taxon>Catenuloplanes</taxon>
    </lineage>
</organism>
<dbReference type="EMBL" id="JAUSRA010000001">
    <property type="protein sequence ID" value="MDP9799157.1"/>
    <property type="molecule type" value="Genomic_DNA"/>
</dbReference>
<dbReference type="Proteomes" id="UP001240984">
    <property type="component" value="Unassembled WGS sequence"/>
</dbReference>
<evidence type="ECO:0000259" key="2">
    <source>
        <dbReference type="Pfam" id="PF08044"/>
    </source>
</evidence>
<comment type="caution">
    <text evidence="3">The sequence shown here is derived from an EMBL/GenBank/DDBJ whole genome shotgun (WGS) entry which is preliminary data.</text>
</comment>
<evidence type="ECO:0000256" key="1">
    <source>
        <dbReference type="SAM" id="MobiDB-lite"/>
    </source>
</evidence>
<dbReference type="PANTHER" id="PTHR40763">
    <property type="entry name" value="MEMBRANE PROTEIN-RELATED"/>
    <property type="match status" value="1"/>
</dbReference>
<keyword evidence="4" id="KW-1185">Reference proteome</keyword>
<gene>
    <name evidence="3" type="ORF">J2S43_007669</name>
</gene>
<reference evidence="3 4" key="1">
    <citation type="submission" date="2023-07" db="EMBL/GenBank/DDBJ databases">
        <title>Sequencing the genomes of 1000 actinobacteria strains.</title>
        <authorList>
            <person name="Klenk H.-P."/>
        </authorList>
    </citation>
    <scope>NUCLEOTIDE SEQUENCE [LARGE SCALE GENOMIC DNA]</scope>
    <source>
        <strain evidence="3 4">DSM 44710</strain>
    </source>
</reference>
<accession>A0ABT9N620</accession>
<dbReference type="RefSeq" id="WP_306837780.1">
    <property type="nucleotide sequence ID" value="NZ_JAUSRA010000001.1"/>
</dbReference>
<name>A0ABT9N620_9ACTN</name>
<dbReference type="InterPro" id="IPR012551">
    <property type="entry name" value="DUF1707_SHOCT-like"/>
</dbReference>
<dbReference type="PANTHER" id="PTHR40763:SF4">
    <property type="entry name" value="DUF1707 DOMAIN-CONTAINING PROTEIN"/>
    <property type="match status" value="1"/>
</dbReference>
<feature type="domain" description="DUF1707" evidence="2">
    <location>
        <begin position="6"/>
        <end position="58"/>
    </location>
</feature>
<protein>
    <submittedName>
        <fullName evidence="3">Signal recognition particle GTPase</fullName>
    </submittedName>
</protein>
<dbReference type="Pfam" id="PF08044">
    <property type="entry name" value="DUF1707"/>
    <property type="match status" value="1"/>
</dbReference>
<proteinExistence type="predicted"/>
<evidence type="ECO:0000313" key="4">
    <source>
        <dbReference type="Proteomes" id="UP001240984"/>
    </source>
</evidence>
<feature type="compositionally biased region" description="Basic and acidic residues" evidence="1">
    <location>
        <begin position="66"/>
        <end position="75"/>
    </location>
</feature>